<evidence type="ECO:0000313" key="2">
    <source>
        <dbReference type="EMBL" id="HEC56329.1"/>
    </source>
</evidence>
<dbReference type="EMBL" id="LYOR01000001">
    <property type="protein sequence ID" value="OFV66891.1"/>
    <property type="molecule type" value="Genomic_DNA"/>
</dbReference>
<evidence type="ECO:0000313" key="4">
    <source>
        <dbReference type="Proteomes" id="UP000185779"/>
    </source>
</evidence>
<dbReference type="Pfam" id="PF00155">
    <property type="entry name" value="Aminotran_1_2"/>
    <property type="match status" value="1"/>
</dbReference>
<keyword evidence="4" id="KW-1185">Reference proteome</keyword>
<keyword evidence="2" id="KW-0032">Aminotransferase</keyword>
<dbReference type="GO" id="GO:0008483">
    <property type="term" value="F:transaminase activity"/>
    <property type="evidence" value="ECO:0007669"/>
    <property type="project" value="UniProtKB-KW"/>
</dbReference>
<proteinExistence type="predicted"/>
<protein>
    <submittedName>
        <fullName evidence="2">Histidinol-phosphate aminotransferase family protein</fullName>
    </submittedName>
    <submittedName>
        <fullName evidence="3">L-threonine 3-O-phosphate decarboxylase</fullName>
    </submittedName>
</protein>
<dbReference type="GO" id="GO:0030170">
    <property type="term" value="F:pyridoxal phosphate binding"/>
    <property type="evidence" value="ECO:0007669"/>
    <property type="project" value="InterPro"/>
</dbReference>
<gene>
    <name evidence="2" type="ORF">ENI32_00330</name>
    <name evidence="3" type="ORF">SBU_000184</name>
</gene>
<dbReference type="AlphaFoldDB" id="A0A1F2P883"/>
<dbReference type="Proteomes" id="UP000885936">
    <property type="component" value="Unassembled WGS sequence"/>
</dbReference>
<dbReference type="Gene3D" id="3.40.640.10">
    <property type="entry name" value="Type I PLP-dependent aspartate aminotransferase-like (Major domain)"/>
    <property type="match status" value="1"/>
</dbReference>
<dbReference type="InterPro" id="IPR015424">
    <property type="entry name" value="PyrdxlP-dep_Trfase"/>
</dbReference>
<dbReference type="Proteomes" id="UP000185779">
    <property type="component" value="Unassembled WGS sequence"/>
</dbReference>
<dbReference type="EMBL" id="DRIE01000007">
    <property type="protein sequence ID" value="HEC56329.1"/>
    <property type="molecule type" value="Genomic_DNA"/>
</dbReference>
<dbReference type="CDD" id="cd00609">
    <property type="entry name" value="AAT_like"/>
    <property type="match status" value="1"/>
</dbReference>
<feature type="domain" description="Aminotransferase class I/classII large" evidence="1">
    <location>
        <begin position="55"/>
        <end position="382"/>
    </location>
</feature>
<evidence type="ECO:0000259" key="1">
    <source>
        <dbReference type="Pfam" id="PF00155"/>
    </source>
</evidence>
<organism evidence="3 4">
    <name type="scientific">Candidatus Syntropharchaeum butanivorans</name>
    <dbReference type="NCBI Taxonomy" id="1839936"/>
    <lineage>
        <taxon>Archaea</taxon>
        <taxon>Methanobacteriati</taxon>
        <taxon>Methanobacteriota</taxon>
        <taxon>Stenosarchaea group</taxon>
        <taxon>Methanomicrobia</taxon>
        <taxon>Methanosarcinales</taxon>
        <taxon>ANME-2 cluster</taxon>
        <taxon>Candidatus Syntropharchaeum</taxon>
    </lineage>
</organism>
<evidence type="ECO:0000313" key="3">
    <source>
        <dbReference type="EMBL" id="OFV66891.1"/>
    </source>
</evidence>
<dbReference type="STRING" id="1839936.SBU_000184"/>
<comment type="caution">
    <text evidence="3">The sequence shown here is derived from an EMBL/GenBank/DDBJ whole genome shotgun (WGS) entry which is preliminary data.</text>
</comment>
<accession>A0A1F2P883</accession>
<dbReference type="InterPro" id="IPR015422">
    <property type="entry name" value="PyrdxlP-dep_Trfase_small"/>
</dbReference>
<dbReference type="Gene3D" id="3.90.1150.10">
    <property type="entry name" value="Aspartate Aminotransferase, domain 1"/>
    <property type="match status" value="1"/>
</dbReference>
<keyword evidence="2" id="KW-0808">Transferase</keyword>
<dbReference type="PANTHER" id="PTHR42885">
    <property type="entry name" value="HISTIDINOL-PHOSPHATE AMINOTRANSFERASE-RELATED"/>
    <property type="match status" value="1"/>
</dbReference>
<reference evidence="2" key="2">
    <citation type="journal article" date="2020" name="mSystems">
        <title>Genome- and Community-Level Interaction Insights into Carbon Utilization and Element Cycling Functions of Hydrothermarchaeota in Hydrothermal Sediment.</title>
        <authorList>
            <person name="Zhou Z."/>
            <person name="Liu Y."/>
            <person name="Xu W."/>
            <person name="Pan J."/>
            <person name="Luo Z.H."/>
            <person name="Li M."/>
        </authorList>
    </citation>
    <scope>NUCLEOTIDE SEQUENCE [LARGE SCALE GENOMIC DNA]</scope>
    <source>
        <strain evidence="2">HyVt-386</strain>
    </source>
</reference>
<dbReference type="InterPro" id="IPR004839">
    <property type="entry name" value="Aminotransferase_I/II_large"/>
</dbReference>
<dbReference type="InterPro" id="IPR015421">
    <property type="entry name" value="PyrdxlP-dep_Trfase_major"/>
</dbReference>
<reference evidence="3 4" key="1">
    <citation type="submission" date="2016-05" db="EMBL/GenBank/DDBJ databases">
        <title>Microbial consortia oxidize butane by reversing methanogenesis.</title>
        <authorList>
            <person name="Laso-Perez R."/>
            <person name="Richter M."/>
            <person name="Wegener G."/>
            <person name="Musat F."/>
        </authorList>
    </citation>
    <scope>NUCLEOTIDE SEQUENCE [LARGE SCALE GENOMIC DNA]</scope>
    <source>
        <strain evidence="3">BOX1</strain>
    </source>
</reference>
<sequence>MAWWSGPIFPRYRFIKQKLLHSDGAGMMGAGLIREEIRGIRPCKHGGGVEGVRLDFSISLNPLGPPPSIAASLRRFASDPAGLIHYPDSDSSNPCNVIAQSRGVLKEEVLVGNGASELLFMIPLISIEKGDVALIPSPSYGEYGRTVIMMGGQVCYHQLSRANNFRMDIESFKREIEVINPKIVFLCNPNNPTGEYLGREDVLEIVESCKQTGSFLVIDEAYADLSLKRWYSDDLIRYGNVIIVRSLTKSFACAGIRIGYLIADKGVISALKSVKIPWNVNALAQKLVVSLIDGIEYLNRSVRLIEREKAYLFGELKRLSLTPFESDANYILVDLHGRSAASINEKLLEEGIYIRDCASFGLPEFARIGIRRHEDNVELVNALKKILEVF</sequence>
<dbReference type="SUPFAM" id="SSF53383">
    <property type="entry name" value="PLP-dependent transferases"/>
    <property type="match status" value="1"/>
</dbReference>
<name>A0A1F2P883_9EURY</name>